<dbReference type="Proteomes" id="UP001341840">
    <property type="component" value="Unassembled WGS sequence"/>
</dbReference>
<keyword evidence="3" id="KW-1185">Reference proteome</keyword>
<dbReference type="EMBL" id="JASCZI010090976">
    <property type="protein sequence ID" value="MED6148211.1"/>
    <property type="molecule type" value="Genomic_DNA"/>
</dbReference>
<evidence type="ECO:0000256" key="1">
    <source>
        <dbReference type="SAM" id="MobiDB-lite"/>
    </source>
</evidence>
<protein>
    <submittedName>
        <fullName evidence="2">Uncharacterized protein</fullName>
    </submittedName>
</protein>
<feature type="region of interest" description="Disordered" evidence="1">
    <location>
        <begin position="104"/>
        <end position="125"/>
    </location>
</feature>
<name>A0ABU6TIW9_9FABA</name>
<sequence length="125" mass="13684">MSRRFSQIVVKVYPNRVPREGPDGVEFHSPDPPWEDPGKSVRLDLGHANHHAWSGSGSSDDELVGTTPVGTRFLLLAPVLISDLSTVDRHFHTLDLDAMEEDRFSDIGSGGDDYNLDGGRVTGQT</sequence>
<accession>A0ABU6TIW9</accession>
<reference evidence="2 3" key="1">
    <citation type="journal article" date="2023" name="Plants (Basel)">
        <title>Bridging the Gap: Combining Genomics and Transcriptomics Approaches to Understand Stylosanthes scabra, an Orphan Legume from the Brazilian Caatinga.</title>
        <authorList>
            <person name="Ferreira-Neto J.R.C."/>
            <person name="da Silva M.D."/>
            <person name="Binneck E."/>
            <person name="de Melo N.F."/>
            <person name="da Silva R.H."/>
            <person name="de Melo A.L.T.M."/>
            <person name="Pandolfi V."/>
            <person name="Bustamante F.O."/>
            <person name="Brasileiro-Vidal A.C."/>
            <person name="Benko-Iseppon A.M."/>
        </authorList>
    </citation>
    <scope>NUCLEOTIDE SEQUENCE [LARGE SCALE GENOMIC DNA]</scope>
    <source>
        <tissue evidence="2">Leaves</tissue>
    </source>
</reference>
<comment type="caution">
    <text evidence="2">The sequence shown here is derived from an EMBL/GenBank/DDBJ whole genome shotgun (WGS) entry which is preliminary data.</text>
</comment>
<feature type="compositionally biased region" description="Basic and acidic residues" evidence="1">
    <location>
        <begin position="18"/>
        <end position="29"/>
    </location>
</feature>
<feature type="region of interest" description="Disordered" evidence="1">
    <location>
        <begin position="18"/>
        <end position="39"/>
    </location>
</feature>
<proteinExistence type="predicted"/>
<gene>
    <name evidence="2" type="ORF">PIB30_048133</name>
</gene>
<evidence type="ECO:0000313" key="2">
    <source>
        <dbReference type="EMBL" id="MED6148211.1"/>
    </source>
</evidence>
<evidence type="ECO:0000313" key="3">
    <source>
        <dbReference type="Proteomes" id="UP001341840"/>
    </source>
</evidence>
<organism evidence="2 3">
    <name type="scientific">Stylosanthes scabra</name>
    <dbReference type="NCBI Taxonomy" id="79078"/>
    <lineage>
        <taxon>Eukaryota</taxon>
        <taxon>Viridiplantae</taxon>
        <taxon>Streptophyta</taxon>
        <taxon>Embryophyta</taxon>
        <taxon>Tracheophyta</taxon>
        <taxon>Spermatophyta</taxon>
        <taxon>Magnoliopsida</taxon>
        <taxon>eudicotyledons</taxon>
        <taxon>Gunneridae</taxon>
        <taxon>Pentapetalae</taxon>
        <taxon>rosids</taxon>
        <taxon>fabids</taxon>
        <taxon>Fabales</taxon>
        <taxon>Fabaceae</taxon>
        <taxon>Papilionoideae</taxon>
        <taxon>50 kb inversion clade</taxon>
        <taxon>dalbergioids sensu lato</taxon>
        <taxon>Dalbergieae</taxon>
        <taxon>Pterocarpus clade</taxon>
        <taxon>Stylosanthes</taxon>
    </lineage>
</organism>